<dbReference type="OrthoDB" id="125347at2759"/>
<dbReference type="Gene3D" id="1.10.10.60">
    <property type="entry name" value="Homeodomain-like"/>
    <property type="match status" value="2"/>
</dbReference>
<gene>
    <name evidence="5" type="primary">LOC108255830</name>
</gene>
<dbReference type="AlphaFoldDB" id="A0A2D0PLW5"/>
<protein>
    <submittedName>
        <fullName evidence="5">Major centromere autoantigen B</fullName>
    </submittedName>
</protein>
<dbReference type="InterPro" id="IPR009057">
    <property type="entry name" value="Homeodomain-like_sf"/>
</dbReference>
<dbReference type="GO" id="GO:0005634">
    <property type="term" value="C:nucleus"/>
    <property type="evidence" value="ECO:0007669"/>
    <property type="project" value="TreeGrafter"/>
</dbReference>
<dbReference type="GO" id="GO:0003677">
    <property type="term" value="F:DNA binding"/>
    <property type="evidence" value="ECO:0007669"/>
    <property type="project" value="UniProtKB-KW"/>
</dbReference>
<keyword evidence="4" id="KW-1185">Reference proteome</keyword>
<dbReference type="PANTHER" id="PTHR19303">
    <property type="entry name" value="TRANSPOSON"/>
    <property type="match status" value="1"/>
</dbReference>
<accession>A0A2D0PLW5</accession>
<dbReference type="RefSeq" id="XP_017307593.1">
    <property type="nucleotide sequence ID" value="XM_017452104.3"/>
</dbReference>
<evidence type="ECO:0000256" key="2">
    <source>
        <dbReference type="SAM" id="MobiDB-lite"/>
    </source>
</evidence>
<evidence type="ECO:0000259" key="3">
    <source>
        <dbReference type="PROSITE" id="PS51253"/>
    </source>
</evidence>
<dbReference type="GeneID" id="108255830"/>
<dbReference type="Proteomes" id="UP000221080">
    <property type="component" value="Chromosome 22"/>
</dbReference>
<sequence>MAALKRRFTIDDKRRILELYDQLPRMSQRKAAKRLNIAPSMLWTILHNRNCIIKGEIIKREKNKWVGCGRSPRLEANIWKWIDHCRQSGAPVTDLMIHRKSMDIAARMGIVSFRPSPRWYSGFKKREALVRERYRIYPELDLNNHPDQLGSPNVPCSASPPADVETPQEHSVHETQEENVTVREPEQDKQLPVQSSPTVLVGKVNGDMQTVTVPSLLQMQDAMKTLATGLLYRGFCDFNLLHQFEKEVANVVKRSMAQGCHDSFVA</sequence>
<reference evidence="4" key="1">
    <citation type="journal article" date="2016" name="Nat. Commun.">
        <title>The channel catfish genome sequence provides insights into the evolution of scale formation in teleosts.</title>
        <authorList>
            <person name="Liu Z."/>
            <person name="Liu S."/>
            <person name="Yao J."/>
            <person name="Bao L."/>
            <person name="Zhang J."/>
            <person name="Li Y."/>
            <person name="Jiang C."/>
            <person name="Sun L."/>
            <person name="Wang R."/>
            <person name="Zhang Y."/>
            <person name="Zhou T."/>
            <person name="Zeng Q."/>
            <person name="Fu Q."/>
            <person name="Gao S."/>
            <person name="Li N."/>
            <person name="Koren S."/>
            <person name="Jiang Y."/>
            <person name="Zimin A."/>
            <person name="Xu P."/>
            <person name="Phillippy A.M."/>
            <person name="Geng X."/>
            <person name="Song L."/>
            <person name="Sun F."/>
            <person name="Li C."/>
            <person name="Wang X."/>
            <person name="Chen A."/>
            <person name="Jin Y."/>
            <person name="Yuan Z."/>
            <person name="Yang Y."/>
            <person name="Tan S."/>
            <person name="Peatman E."/>
            <person name="Lu J."/>
            <person name="Qin Z."/>
            <person name="Dunham R."/>
            <person name="Li Z."/>
            <person name="Sonstegard T."/>
            <person name="Feng J."/>
            <person name="Danzmann R.G."/>
            <person name="Schroeder S."/>
            <person name="Scheffler B."/>
            <person name="Duke M.V."/>
            <person name="Ballard L."/>
            <person name="Kucuktas H."/>
            <person name="Kaltenboeck L."/>
            <person name="Liu H."/>
            <person name="Armbruster J."/>
            <person name="Xie Y."/>
            <person name="Kirby M.L."/>
            <person name="Tian Y."/>
            <person name="Flanagan M.E."/>
            <person name="Mu W."/>
            <person name="Waldbieser G.C."/>
        </authorList>
    </citation>
    <scope>NUCLEOTIDE SEQUENCE [LARGE SCALE GENOMIC DNA]</scope>
    <source>
        <strain evidence="4">SDA103</strain>
    </source>
</reference>
<dbReference type="Pfam" id="PF03221">
    <property type="entry name" value="HTH_Tnp_Tc5"/>
    <property type="match status" value="1"/>
</dbReference>
<evidence type="ECO:0000313" key="4">
    <source>
        <dbReference type="Proteomes" id="UP000221080"/>
    </source>
</evidence>
<dbReference type="InterPro" id="IPR050863">
    <property type="entry name" value="CenT-Element_Derived"/>
</dbReference>
<proteinExistence type="predicted"/>
<dbReference type="InterPro" id="IPR006600">
    <property type="entry name" value="HTH_CenpB_DNA-bd_dom"/>
</dbReference>
<feature type="region of interest" description="Disordered" evidence="2">
    <location>
        <begin position="145"/>
        <end position="194"/>
    </location>
</feature>
<feature type="domain" description="HTH CENPB-type" evidence="3">
    <location>
        <begin position="62"/>
        <end position="133"/>
    </location>
</feature>
<feature type="compositionally biased region" description="Basic and acidic residues" evidence="2">
    <location>
        <begin position="167"/>
        <end position="189"/>
    </location>
</feature>
<organism evidence="4 5">
    <name type="scientific">Ictalurus punctatus</name>
    <name type="common">Channel catfish</name>
    <name type="synonym">Silurus punctatus</name>
    <dbReference type="NCBI Taxonomy" id="7998"/>
    <lineage>
        <taxon>Eukaryota</taxon>
        <taxon>Metazoa</taxon>
        <taxon>Chordata</taxon>
        <taxon>Craniata</taxon>
        <taxon>Vertebrata</taxon>
        <taxon>Euteleostomi</taxon>
        <taxon>Actinopterygii</taxon>
        <taxon>Neopterygii</taxon>
        <taxon>Teleostei</taxon>
        <taxon>Ostariophysi</taxon>
        <taxon>Siluriformes</taxon>
        <taxon>Ictaluridae</taxon>
        <taxon>Ictalurus</taxon>
    </lineage>
</organism>
<dbReference type="KEGG" id="ipu:108255830"/>
<name>A0A2D0PLW5_ICTPU</name>
<dbReference type="PROSITE" id="PS51253">
    <property type="entry name" value="HTH_CENPB"/>
    <property type="match status" value="1"/>
</dbReference>
<reference evidence="5" key="2">
    <citation type="submission" date="2025-08" db="UniProtKB">
        <authorList>
            <consortium name="RefSeq"/>
        </authorList>
    </citation>
    <scope>IDENTIFICATION</scope>
    <source>
        <tissue evidence="5">Blood</tissue>
    </source>
</reference>
<dbReference type="SUPFAM" id="SSF46689">
    <property type="entry name" value="Homeodomain-like"/>
    <property type="match status" value="2"/>
</dbReference>
<dbReference type="PANTHER" id="PTHR19303:SF73">
    <property type="entry name" value="PROTEIN PDC2"/>
    <property type="match status" value="1"/>
</dbReference>
<evidence type="ECO:0000256" key="1">
    <source>
        <dbReference type="ARBA" id="ARBA00023125"/>
    </source>
</evidence>
<evidence type="ECO:0000313" key="5">
    <source>
        <dbReference type="RefSeq" id="XP_017307593.1"/>
    </source>
</evidence>
<keyword evidence="1" id="KW-0238">DNA-binding</keyword>
<dbReference type="SMART" id="SM00674">
    <property type="entry name" value="CENPB"/>
    <property type="match status" value="1"/>
</dbReference>